<reference evidence="11 12" key="1">
    <citation type="submission" date="2019-07" db="EMBL/GenBank/DDBJ databases">
        <title>Rhodotorula toruloides NBRC10032 genome sequencing.</title>
        <authorList>
            <person name="Shida Y."/>
            <person name="Takaku H."/>
            <person name="Ogasawara W."/>
            <person name="Mori K."/>
        </authorList>
    </citation>
    <scope>NUCLEOTIDE SEQUENCE [LARGE SCALE GENOMIC DNA]</scope>
    <source>
        <strain evidence="11 12">NBRC10032</strain>
    </source>
</reference>
<proteinExistence type="inferred from homology"/>
<dbReference type="InterPro" id="IPR000719">
    <property type="entry name" value="Prot_kinase_dom"/>
</dbReference>
<dbReference type="InterPro" id="IPR050494">
    <property type="entry name" value="Ser_Thr_dual-spec_kinase"/>
</dbReference>
<feature type="compositionally biased region" description="Low complexity" evidence="9">
    <location>
        <begin position="205"/>
        <end position="225"/>
    </location>
</feature>
<dbReference type="GO" id="GO:0005524">
    <property type="term" value="F:ATP binding"/>
    <property type="evidence" value="ECO:0007669"/>
    <property type="project" value="UniProtKB-UniRule"/>
</dbReference>
<feature type="region of interest" description="Disordered" evidence="9">
    <location>
        <begin position="1"/>
        <end position="302"/>
    </location>
</feature>
<dbReference type="Gene3D" id="3.30.200.20">
    <property type="entry name" value="Phosphorylase Kinase, domain 1"/>
    <property type="match status" value="1"/>
</dbReference>
<dbReference type="CDD" id="cd14135">
    <property type="entry name" value="STKc_PRP4"/>
    <property type="match status" value="1"/>
</dbReference>
<dbReference type="GO" id="GO:0045292">
    <property type="term" value="P:mRNA cis splicing, via spliceosome"/>
    <property type="evidence" value="ECO:0007669"/>
    <property type="project" value="InterPro"/>
</dbReference>
<evidence type="ECO:0000256" key="9">
    <source>
        <dbReference type="SAM" id="MobiDB-lite"/>
    </source>
</evidence>
<comment type="similarity">
    <text evidence="7">Belongs to the protein kinase superfamily. CMGC Ser/Thr protein kinase family.</text>
</comment>
<evidence type="ECO:0000313" key="11">
    <source>
        <dbReference type="EMBL" id="GEM09399.1"/>
    </source>
</evidence>
<keyword evidence="6 8" id="KW-0067">ATP-binding</keyword>
<keyword evidence="3" id="KW-0808">Transferase</keyword>
<feature type="binding site" evidence="8">
    <location>
        <position position="394"/>
    </location>
    <ligand>
        <name>ATP</name>
        <dbReference type="ChEBI" id="CHEBI:30616"/>
    </ligand>
</feature>
<feature type="compositionally biased region" description="Acidic residues" evidence="9">
    <location>
        <begin position="266"/>
        <end position="288"/>
    </location>
</feature>
<keyword evidence="2 11" id="KW-0723">Serine/threonine-protein kinase</keyword>
<protein>
    <recommendedName>
        <fullName evidence="1">non-specific serine/threonine protein kinase</fullName>
        <ecNumber evidence="1">2.7.11.1</ecNumber>
    </recommendedName>
</protein>
<evidence type="ECO:0000256" key="1">
    <source>
        <dbReference type="ARBA" id="ARBA00012513"/>
    </source>
</evidence>
<keyword evidence="5 11" id="KW-0418">Kinase</keyword>
<dbReference type="OrthoDB" id="9332038at2759"/>
<gene>
    <name evidence="11" type="ORF">Rt10032_c08g3416</name>
</gene>
<dbReference type="Gene3D" id="1.10.510.10">
    <property type="entry name" value="Transferase(Phosphotransferase) domain 1"/>
    <property type="match status" value="1"/>
</dbReference>
<feature type="domain" description="Protein kinase" evidence="10">
    <location>
        <begin position="356"/>
        <end position="692"/>
    </location>
</feature>
<accession>A0A511KG91</accession>
<feature type="compositionally biased region" description="Acidic residues" evidence="9">
    <location>
        <begin position="92"/>
        <end position="106"/>
    </location>
</feature>
<evidence type="ECO:0000256" key="4">
    <source>
        <dbReference type="ARBA" id="ARBA00022741"/>
    </source>
</evidence>
<dbReference type="SMART" id="SM00220">
    <property type="entry name" value="S_TKc"/>
    <property type="match status" value="1"/>
</dbReference>
<dbReference type="InterPro" id="IPR044092">
    <property type="entry name" value="STKc_PRP4"/>
</dbReference>
<evidence type="ECO:0000256" key="5">
    <source>
        <dbReference type="ARBA" id="ARBA00022777"/>
    </source>
</evidence>
<evidence type="ECO:0000256" key="7">
    <source>
        <dbReference type="ARBA" id="ARBA00023596"/>
    </source>
</evidence>
<organism evidence="11 12">
    <name type="scientific">Rhodotorula toruloides</name>
    <name type="common">Yeast</name>
    <name type="synonym">Rhodosporidium toruloides</name>
    <dbReference type="NCBI Taxonomy" id="5286"/>
    <lineage>
        <taxon>Eukaryota</taxon>
        <taxon>Fungi</taxon>
        <taxon>Dikarya</taxon>
        <taxon>Basidiomycota</taxon>
        <taxon>Pucciniomycotina</taxon>
        <taxon>Microbotryomycetes</taxon>
        <taxon>Sporidiobolales</taxon>
        <taxon>Sporidiobolaceae</taxon>
        <taxon>Rhodotorula</taxon>
    </lineage>
</organism>
<evidence type="ECO:0000256" key="8">
    <source>
        <dbReference type="PROSITE-ProRule" id="PRU10141"/>
    </source>
</evidence>
<feature type="compositionally biased region" description="Polar residues" evidence="9">
    <location>
        <begin position="182"/>
        <end position="193"/>
    </location>
</feature>
<feature type="compositionally biased region" description="Basic and acidic residues" evidence="9">
    <location>
        <begin position="242"/>
        <end position="265"/>
    </location>
</feature>
<dbReference type="AlphaFoldDB" id="A0A511KG91"/>
<evidence type="ECO:0000256" key="3">
    <source>
        <dbReference type="ARBA" id="ARBA00022679"/>
    </source>
</evidence>
<dbReference type="PROSITE" id="PS50011">
    <property type="entry name" value="PROTEIN_KINASE_DOM"/>
    <property type="match status" value="1"/>
</dbReference>
<dbReference type="EC" id="2.7.11.1" evidence="1"/>
<keyword evidence="4 8" id="KW-0547">Nucleotide-binding</keyword>
<evidence type="ECO:0000256" key="6">
    <source>
        <dbReference type="ARBA" id="ARBA00022840"/>
    </source>
</evidence>
<dbReference type="EMBL" id="BJWK01000008">
    <property type="protein sequence ID" value="GEM09399.1"/>
    <property type="molecule type" value="Genomic_DNA"/>
</dbReference>
<dbReference type="Proteomes" id="UP000321518">
    <property type="component" value="Unassembled WGS sequence"/>
</dbReference>
<evidence type="ECO:0000259" key="10">
    <source>
        <dbReference type="PROSITE" id="PS50011"/>
    </source>
</evidence>
<dbReference type="PROSITE" id="PS00108">
    <property type="entry name" value="PROTEIN_KINASE_ST"/>
    <property type="match status" value="1"/>
</dbReference>
<comment type="caution">
    <text evidence="11">The sequence shown here is derived from an EMBL/GenBank/DDBJ whole genome shotgun (WGS) entry which is preliminary data.</text>
</comment>
<evidence type="ECO:0000313" key="12">
    <source>
        <dbReference type="Proteomes" id="UP000321518"/>
    </source>
</evidence>
<dbReference type="InterPro" id="IPR017441">
    <property type="entry name" value="Protein_kinase_ATP_BS"/>
</dbReference>
<dbReference type="PROSITE" id="PS00107">
    <property type="entry name" value="PROTEIN_KINASE_ATP"/>
    <property type="match status" value="1"/>
</dbReference>
<dbReference type="InterPro" id="IPR008271">
    <property type="entry name" value="Ser/Thr_kinase_AS"/>
</dbReference>
<dbReference type="FunFam" id="1.10.510.10:FF:000078">
    <property type="entry name" value="Serine/threonine-protein kinase PRP4 homolog"/>
    <property type="match status" value="1"/>
</dbReference>
<name>A0A511KG91_RHOTO</name>
<dbReference type="SUPFAM" id="SSF56112">
    <property type="entry name" value="Protein kinase-like (PK-like)"/>
    <property type="match status" value="1"/>
</dbReference>
<sequence length="694" mass="77403">MSQDRSASHPHYSSTGGGRRSRAVDDEDGDLPWWEQDRREGGGTRGFDDDYGRGPRRSSYRDLDAPQDERDYGRRGGGYYGGGRNDRRGHDDQEEGEIEPAPEVEVDLTAAAEPDPEAILAERRRKRAEILAKYASTNPSAAASPAGGATPDVKREATNEATPGREGVERAAKRMRVGTDSPAISSAEPSTRAVSVVPPEDGIFSLSKDASTASASAAEPGPAQSDADEINAADYNPDGADDDRRQKRELEKERERREQEEVKIESDDEEIEIEEEEEKEEEDDEDDMFAIGTGQEKKPKKVVKKKVKKGGVPLVNRALPAALPSNAAASLLADNYDDAEGYYRIILGEALDNGRYHVVANLGKGMFSNVVRARDLGEKGEGKYEGEEGGLAGKGVGEGERREVAIKIVRSQESMYKAGLKEAQILRRLRDADPEDKKHLVRLLRTFEHRGHLCLVFESLSMNLREVVKRYGKDVGLNLRAVRAYASQMFLALALMRKCEIMHADLKPDNILVNESKSTLKVSDLGSASDVTENEITPYLVSRFYRAPEIILGLPYDYSLDVWSIACTLYELYTGKILFPGRTNNHMLLLIMETKGKFNHKLIRKGRFHDQHFDEGMTFQYTEKNDTVTPRQIPSKPPSDIRSRLMPPGVARRLKEDEARLLGHFVDLLDKMLSLEPARRPTPKELLNHPFIRG</sequence>
<dbReference type="InterPro" id="IPR011009">
    <property type="entry name" value="Kinase-like_dom_sf"/>
</dbReference>
<dbReference type="Pfam" id="PF00069">
    <property type="entry name" value="Pkinase"/>
    <property type="match status" value="1"/>
</dbReference>
<feature type="compositionally biased region" description="Low complexity" evidence="9">
    <location>
        <begin position="135"/>
        <end position="151"/>
    </location>
</feature>
<dbReference type="PANTHER" id="PTHR24058">
    <property type="entry name" value="DUAL SPECIFICITY PROTEIN KINASE"/>
    <property type="match status" value="1"/>
</dbReference>
<dbReference type="PANTHER" id="PTHR24058:SF103">
    <property type="entry name" value="SERINE_THREONINE-PROTEIN KINASE PRP4 HOMOLOG"/>
    <property type="match status" value="1"/>
</dbReference>
<dbReference type="GO" id="GO:0004674">
    <property type="term" value="F:protein serine/threonine kinase activity"/>
    <property type="evidence" value="ECO:0007669"/>
    <property type="project" value="UniProtKB-KW"/>
</dbReference>
<evidence type="ECO:0000256" key="2">
    <source>
        <dbReference type="ARBA" id="ARBA00022527"/>
    </source>
</evidence>
<feature type="compositionally biased region" description="Basic and acidic residues" evidence="9">
    <location>
        <begin position="35"/>
        <end position="74"/>
    </location>
</feature>